<protein>
    <submittedName>
        <fullName evidence="2">Uncharacterized protein</fullName>
    </submittedName>
</protein>
<keyword evidence="3" id="KW-1185">Reference proteome</keyword>
<dbReference type="AlphaFoldDB" id="A0AAV1RG02"/>
<accession>A0AAV1RG02</accession>
<evidence type="ECO:0000256" key="1">
    <source>
        <dbReference type="SAM" id="MobiDB-lite"/>
    </source>
</evidence>
<feature type="region of interest" description="Disordered" evidence="1">
    <location>
        <begin position="171"/>
        <end position="218"/>
    </location>
</feature>
<gene>
    <name evidence="2" type="ORF">DCAF_LOCUS9681</name>
</gene>
<dbReference type="EMBL" id="CAWUPB010000936">
    <property type="protein sequence ID" value="CAK7333907.1"/>
    <property type="molecule type" value="Genomic_DNA"/>
</dbReference>
<proteinExistence type="predicted"/>
<evidence type="ECO:0000313" key="3">
    <source>
        <dbReference type="Proteomes" id="UP001314170"/>
    </source>
</evidence>
<reference evidence="2 3" key="1">
    <citation type="submission" date="2024-01" db="EMBL/GenBank/DDBJ databases">
        <authorList>
            <person name="Waweru B."/>
        </authorList>
    </citation>
    <scope>NUCLEOTIDE SEQUENCE [LARGE SCALE GENOMIC DNA]</scope>
</reference>
<sequence length="218" mass="24211">MSSLPMCQLQDLFLVYKLRNQKNATFQFLQVKVRKQEEDDEFSPPNDHESMLSSKVITESLSVEGCFSHASEKGNRSDSSPSVARIAKPYFVSNLKTQPVPAIKGKLKDNKRTGESNKLRNLRAQSALRPRAVLSSPDNDGMIGKRNKWKNERTLTLKSCNSELKKPAETMVTANQGKSESPLNIRKGFKVPSPSKNTGALKQKGLSKFSSPATKSIL</sequence>
<organism evidence="2 3">
    <name type="scientific">Dovyalis caffra</name>
    <dbReference type="NCBI Taxonomy" id="77055"/>
    <lineage>
        <taxon>Eukaryota</taxon>
        <taxon>Viridiplantae</taxon>
        <taxon>Streptophyta</taxon>
        <taxon>Embryophyta</taxon>
        <taxon>Tracheophyta</taxon>
        <taxon>Spermatophyta</taxon>
        <taxon>Magnoliopsida</taxon>
        <taxon>eudicotyledons</taxon>
        <taxon>Gunneridae</taxon>
        <taxon>Pentapetalae</taxon>
        <taxon>rosids</taxon>
        <taxon>fabids</taxon>
        <taxon>Malpighiales</taxon>
        <taxon>Salicaceae</taxon>
        <taxon>Flacourtieae</taxon>
        <taxon>Dovyalis</taxon>
    </lineage>
</organism>
<dbReference type="Proteomes" id="UP001314170">
    <property type="component" value="Unassembled WGS sequence"/>
</dbReference>
<feature type="compositionally biased region" description="Polar residues" evidence="1">
    <location>
        <begin position="208"/>
        <end position="218"/>
    </location>
</feature>
<dbReference type="PANTHER" id="PTHR38932">
    <property type="entry name" value="BNAC03G64660D PROTEIN"/>
    <property type="match status" value="1"/>
</dbReference>
<dbReference type="PANTHER" id="PTHR38932:SF2">
    <property type="entry name" value="DUF3741 DOMAIN-CONTAINING PROTEIN"/>
    <property type="match status" value="1"/>
</dbReference>
<comment type="caution">
    <text evidence="2">The sequence shown here is derived from an EMBL/GenBank/DDBJ whole genome shotgun (WGS) entry which is preliminary data.</text>
</comment>
<evidence type="ECO:0000313" key="2">
    <source>
        <dbReference type="EMBL" id="CAK7333907.1"/>
    </source>
</evidence>
<feature type="compositionally biased region" description="Polar residues" evidence="1">
    <location>
        <begin position="172"/>
        <end position="182"/>
    </location>
</feature>
<name>A0AAV1RG02_9ROSI</name>